<dbReference type="GO" id="GO:0031123">
    <property type="term" value="P:RNA 3'-end processing"/>
    <property type="evidence" value="ECO:0007669"/>
    <property type="project" value="TreeGrafter"/>
</dbReference>
<feature type="compositionally biased region" description="Acidic residues" evidence="5">
    <location>
        <begin position="199"/>
        <end position="218"/>
    </location>
</feature>
<dbReference type="Proteomes" id="UP001321749">
    <property type="component" value="Unassembled WGS sequence"/>
</dbReference>
<evidence type="ECO:0000313" key="8">
    <source>
        <dbReference type="EMBL" id="KAK4461939.1"/>
    </source>
</evidence>
<dbReference type="InterPro" id="IPR002058">
    <property type="entry name" value="PAP_assoc"/>
</dbReference>
<dbReference type="GO" id="GO:0005730">
    <property type="term" value="C:nucleolus"/>
    <property type="evidence" value="ECO:0007669"/>
    <property type="project" value="TreeGrafter"/>
</dbReference>
<dbReference type="GO" id="GO:0046872">
    <property type="term" value="F:metal ion binding"/>
    <property type="evidence" value="ECO:0007669"/>
    <property type="project" value="UniProtKB-KW"/>
</dbReference>
<dbReference type="PANTHER" id="PTHR23092">
    <property type="entry name" value="POLY(A) RNA POLYMERASE"/>
    <property type="match status" value="1"/>
</dbReference>
<dbReference type="Gene3D" id="3.30.460.10">
    <property type="entry name" value="Beta Polymerase, domain 2"/>
    <property type="match status" value="1"/>
</dbReference>
<dbReference type="SUPFAM" id="SSF81631">
    <property type="entry name" value="PAP/OAS1 substrate-binding domain"/>
    <property type="match status" value="1"/>
</dbReference>
<dbReference type="GO" id="GO:0043634">
    <property type="term" value="P:polyadenylation-dependent ncRNA catabolic process"/>
    <property type="evidence" value="ECO:0007669"/>
    <property type="project" value="TreeGrafter"/>
</dbReference>
<dbReference type="GO" id="GO:0003729">
    <property type="term" value="F:mRNA binding"/>
    <property type="evidence" value="ECO:0007669"/>
    <property type="project" value="TreeGrafter"/>
</dbReference>
<dbReference type="Pfam" id="PF03828">
    <property type="entry name" value="PAP_assoc"/>
    <property type="match status" value="1"/>
</dbReference>
<evidence type="ECO:0000259" key="7">
    <source>
        <dbReference type="Pfam" id="PF22600"/>
    </source>
</evidence>
<feature type="compositionally biased region" description="Basic residues" evidence="5">
    <location>
        <begin position="754"/>
        <end position="767"/>
    </location>
</feature>
<gene>
    <name evidence="8" type="ORF">QBC42DRAFT_251948</name>
</gene>
<proteinExistence type="inferred from homology"/>
<dbReference type="InterPro" id="IPR043519">
    <property type="entry name" value="NT_sf"/>
</dbReference>
<dbReference type="Pfam" id="PF22600">
    <property type="entry name" value="MTPAP-like_central"/>
    <property type="match status" value="1"/>
</dbReference>
<organism evidence="8 9">
    <name type="scientific">Cladorrhinum samala</name>
    <dbReference type="NCBI Taxonomy" id="585594"/>
    <lineage>
        <taxon>Eukaryota</taxon>
        <taxon>Fungi</taxon>
        <taxon>Dikarya</taxon>
        <taxon>Ascomycota</taxon>
        <taxon>Pezizomycotina</taxon>
        <taxon>Sordariomycetes</taxon>
        <taxon>Sordariomycetidae</taxon>
        <taxon>Sordariales</taxon>
        <taxon>Podosporaceae</taxon>
        <taxon>Cladorrhinum</taxon>
    </lineage>
</organism>
<evidence type="ECO:0000259" key="6">
    <source>
        <dbReference type="Pfam" id="PF03828"/>
    </source>
</evidence>
<dbReference type="AlphaFoldDB" id="A0AAV9HPH3"/>
<feature type="compositionally biased region" description="Pro residues" evidence="5">
    <location>
        <begin position="75"/>
        <end position="92"/>
    </location>
</feature>
<dbReference type="SUPFAM" id="SSF81301">
    <property type="entry name" value="Nucleotidyltransferase"/>
    <property type="match status" value="1"/>
</dbReference>
<feature type="compositionally biased region" description="Low complexity" evidence="5">
    <location>
        <begin position="743"/>
        <end position="753"/>
    </location>
</feature>
<feature type="compositionally biased region" description="Basic and acidic residues" evidence="5">
    <location>
        <begin position="143"/>
        <end position="159"/>
    </location>
</feature>
<evidence type="ECO:0000256" key="1">
    <source>
        <dbReference type="ARBA" id="ARBA00008593"/>
    </source>
</evidence>
<evidence type="ECO:0000256" key="3">
    <source>
        <dbReference type="ARBA" id="ARBA00022723"/>
    </source>
</evidence>
<feature type="region of interest" description="Disordered" evidence="5">
    <location>
        <begin position="742"/>
        <end position="767"/>
    </location>
</feature>
<keyword evidence="4" id="KW-0460">Magnesium</keyword>
<feature type="compositionally biased region" description="Basic and acidic residues" evidence="5">
    <location>
        <begin position="16"/>
        <end position="47"/>
    </location>
</feature>
<evidence type="ECO:0000256" key="4">
    <source>
        <dbReference type="ARBA" id="ARBA00022842"/>
    </source>
</evidence>
<name>A0AAV9HPH3_9PEZI</name>
<comment type="similarity">
    <text evidence="1">Belongs to the DNA polymerase type-B-like family.</text>
</comment>
<keyword evidence="9" id="KW-1185">Reference proteome</keyword>
<feature type="domain" description="Poly(A) RNA polymerase mitochondrial-like central palm" evidence="7">
    <location>
        <begin position="407"/>
        <end position="540"/>
    </location>
</feature>
<protein>
    <recommendedName>
        <fullName evidence="2">polynucleotide adenylyltransferase</fullName>
        <ecNumber evidence="2">2.7.7.19</ecNumber>
    </recommendedName>
</protein>
<reference evidence="8" key="1">
    <citation type="journal article" date="2023" name="Mol. Phylogenet. Evol.">
        <title>Genome-scale phylogeny and comparative genomics of the fungal order Sordariales.</title>
        <authorList>
            <person name="Hensen N."/>
            <person name="Bonometti L."/>
            <person name="Westerberg I."/>
            <person name="Brannstrom I.O."/>
            <person name="Guillou S."/>
            <person name="Cros-Aarteil S."/>
            <person name="Calhoun S."/>
            <person name="Haridas S."/>
            <person name="Kuo A."/>
            <person name="Mondo S."/>
            <person name="Pangilinan J."/>
            <person name="Riley R."/>
            <person name="LaButti K."/>
            <person name="Andreopoulos B."/>
            <person name="Lipzen A."/>
            <person name="Chen C."/>
            <person name="Yan M."/>
            <person name="Daum C."/>
            <person name="Ng V."/>
            <person name="Clum A."/>
            <person name="Steindorff A."/>
            <person name="Ohm R.A."/>
            <person name="Martin F."/>
            <person name="Silar P."/>
            <person name="Natvig D.O."/>
            <person name="Lalanne C."/>
            <person name="Gautier V."/>
            <person name="Ament-Velasquez S.L."/>
            <person name="Kruys A."/>
            <person name="Hutchinson M.I."/>
            <person name="Powell A.J."/>
            <person name="Barry K."/>
            <person name="Miller A.N."/>
            <person name="Grigoriev I.V."/>
            <person name="Debuchy R."/>
            <person name="Gladieux P."/>
            <person name="Hiltunen Thoren M."/>
            <person name="Johannesson H."/>
        </authorList>
    </citation>
    <scope>NUCLEOTIDE SEQUENCE</scope>
    <source>
        <strain evidence="8">PSN324</strain>
    </source>
</reference>
<dbReference type="GO" id="GO:1990817">
    <property type="term" value="F:poly(A) RNA polymerase activity"/>
    <property type="evidence" value="ECO:0007669"/>
    <property type="project" value="UniProtKB-EC"/>
</dbReference>
<feature type="compositionally biased region" description="Low complexity" evidence="5">
    <location>
        <begin position="1"/>
        <end position="15"/>
    </location>
</feature>
<keyword evidence="3" id="KW-0479">Metal-binding</keyword>
<feature type="region of interest" description="Disordered" evidence="5">
    <location>
        <begin position="1"/>
        <end position="161"/>
    </location>
</feature>
<accession>A0AAV9HPH3</accession>
<dbReference type="Gene3D" id="1.10.1410.10">
    <property type="match status" value="1"/>
</dbReference>
<evidence type="ECO:0000256" key="2">
    <source>
        <dbReference type="ARBA" id="ARBA00012388"/>
    </source>
</evidence>
<sequence>MSYNSRYPPRGGQRSSPRDSRDRGDYRDSRDHFSPRRDSGRSNRDSGDTFQRSNLSYSERNRYEPRNSNFAPRSQQPPPPSYDAPPPPPPPGVDRYQMPQGDFTFRADKPAGVQDLDSYRPDQRGRRHRNERSNRASYPSRNHNGDRPHRGGGRVEGRRPWRPFVAAERELLRTDHNTGEEVEYFDPNAGATFRNLDELSDSEEAEMDISGDEEEESAEPLHKRARLSGLNSAVEDSVPKWSNPDPYTALPPETATATKKKDVVQLIRKARVQAKEIRRSLPGDAADFISLDFDESDHSEGEDVLVIHDSPADDLQPAVSASDDGQPASKQTKIPFLIMPDPATSALGSRKRAHDDRIKVPHTRMKKPAKAPSGGLIVPEWQPLPNLTPTPWIRGDHSQAKGPLVWLHKEIVDFFDYIKPREFEERLRAELVQDMKAFCRDAYRDADIHAFGSFPSGLYLPTGDMDLVMLSERFVDRGIAVYSTKKALFRFRDLLKAKHIPWQGDVELILHARVPLAKFIDRKTGLKVDVSFENSTGLNAIKTFLGWKEQYPGMPALVTLVKHFLLMRGLNEPVNGGIGGFSVICLVVSMLQMSPEVQSGALDTTHHLGELLMRFFDLYGNKFDYENVAIRLSPPGYVPKDRVHNLTYRNYNRLSIIDPNSADNDISGGSSNTPLILSAFSAAHRELADRMKQLAEDPQKNSGSILEVIIGGNYTSFEEQRNYLESLAERTDIIPSYEQVPIQHLQSGQSGSHSRYRDKTRGRRRRS</sequence>
<evidence type="ECO:0000256" key="5">
    <source>
        <dbReference type="SAM" id="MobiDB-lite"/>
    </source>
</evidence>
<dbReference type="InterPro" id="IPR054708">
    <property type="entry name" value="MTPAP-like_central"/>
</dbReference>
<feature type="compositionally biased region" description="Polar residues" evidence="5">
    <location>
        <begin position="49"/>
        <end position="58"/>
    </location>
</feature>
<feature type="region of interest" description="Disordered" evidence="5">
    <location>
        <begin position="199"/>
        <end position="260"/>
    </location>
</feature>
<feature type="domain" description="PAP-associated" evidence="6">
    <location>
        <begin position="607"/>
        <end position="664"/>
    </location>
</feature>
<dbReference type="EMBL" id="MU864980">
    <property type="protein sequence ID" value="KAK4461939.1"/>
    <property type="molecule type" value="Genomic_DNA"/>
</dbReference>
<reference evidence="8" key="2">
    <citation type="submission" date="2023-06" db="EMBL/GenBank/DDBJ databases">
        <authorList>
            <consortium name="Lawrence Berkeley National Laboratory"/>
            <person name="Mondo S.J."/>
            <person name="Hensen N."/>
            <person name="Bonometti L."/>
            <person name="Westerberg I."/>
            <person name="Brannstrom I.O."/>
            <person name="Guillou S."/>
            <person name="Cros-Aarteil S."/>
            <person name="Calhoun S."/>
            <person name="Haridas S."/>
            <person name="Kuo A."/>
            <person name="Pangilinan J."/>
            <person name="Riley R."/>
            <person name="Labutti K."/>
            <person name="Andreopoulos B."/>
            <person name="Lipzen A."/>
            <person name="Chen C."/>
            <person name="Yanf M."/>
            <person name="Daum C."/>
            <person name="Ng V."/>
            <person name="Clum A."/>
            <person name="Steindorff A."/>
            <person name="Ohm R."/>
            <person name="Martin F."/>
            <person name="Silar P."/>
            <person name="Natvig D."/>
            <person name="Lalanne C."/>
            <person name="Gautier V."/>
            <person name="Ament-Velasquez S.L."/>
            <person name="Kruys A."/>
            <person name="Hutchinson M.I."/>
            <person name="Powell A.J."/>
            <person name="Barry K."/>
            <person name="Miller A.N."/>
            <person name="Grigoriev I.V."/>
            <person name="Debuchy R."/>
            <person name="Gladieux P."/>
            <person name="Thoren M.H."/>
            <person name="Johannesson H."/>
        </authorList>
    </citation>
    <scope>NUCLEOTIDE SEQUENCE</scope>
    <source>
        <strain evidence="8">PSN324</strain>
    </source>
</reference>
<dbReference type="CDD" id="cd05402">
    <property type="entry name" value="NT_PAP_TUTase"/>
    <property type="match status" value="1"/>
</dbReference>
<dbReference type="PANTHER" id="PTHR23092:SF15">
    <property type="entry name" value="INACTIVE NON-CANONICAL POLY(A) RNA POLYMERASE PROTEIN TRF4-2-RELATED"/>
    <property type="match status" value="1"/>
</dbReference>
<dbReference type="EC" id="2.7.7.19" evidence="2"/>
<dbReference type="GO" id="GO:0010605">
    <property type="term" value="P:negative regulation of macromolecule metabolic process"/>
    <property type="evidence" value="ECO:0007669"/>
    <property type="project" value="UniProtKB-ARBA"/>
</dbReference>
<dbReference type="InterPro" id="IPR045862">
    <property type="entry name" value="Trf4-like"/>
</dbReference>
<comment type="caution">
    <text evidence="8">The sequence shown here is derived from an EMBL/GenBank/DDBJ whole genome shotgun (WGS) entry which is preliminary data.</text>
</comment>
<evidence type="ECO:0000313" key="9">
    <source>
        <dbReference type="Proteomes" id="UP001321749"/>
    </source>
</evidence>
<dbReference type="GO" id="GO:0031499">
    <property type="term" value="C:TRAMP complex"/>
    <property type="evidence" value="ECO:0007669"/>
    <property type="project" value="TreeGrafter"/>
</dbReference>